<accession>R8MR29</accession>
<name>R8MR29_BACCX</name>
<protein>
    <submittedName>
        <fullName evidence="1">Uncharacterized protein</fullName>
    </submittedName>
</protein>
<gene>
    <name evidence="1" type="ORF">IK1_02916</name>
</gene>
<dbReference type="Proteomes" id="UP000014020">
    <property type="component" value="Unassembled WGS sequence"/>
</dbReference>
<sequence length="30" mass="3448">MELRTTADGNSYIIEIEKEKASKKGLQQEH</sequence>
<evidence type="ECO:0000313" key="2">
    <source>
        <dbReference type="Proteomes" id="UP000014020"/>
    </source>
</evidence>
<dbReference type="AlphaFoldDB" id="R8MR29"/>
<dbReference type="EMBL" id="AHFE01000053">
    <property type="protein sequence ID" value="EOP36562.1"/>
    <property type="molecule type" value="Genomic_DNA"/>
</dbReference>
<dbReference type="HOGENOM" id="CLU_3401976_0_0_9"/>
<organism evidence="1 2">
    <name type="scientific">Bacillus cereus (strain VD146)</name>
    <dbReference type="NCBI Taxonomy" id="1053236"/>
    <lineage>
        <taxon>Bacteria</taxon>
        <taxon>Bacillati</taxon>
        <taxon>Bacillota</taxon>
        <taxon>Bacilli</taxon>
        <taxon>Bacillales</taxon>
        <taxon>Bacillaceae</taxon>
        <taxon>Bacillus</taxon>
        <taxon>Bacillus cereus group</taxon>
    </lineage>
</organism>
<evidence type="ECO:0000313" key="1">
    <source>
        <dbReference type="EMBL" id="EOP36562.1"/>
    </source>
</evidence>
<reference evidence="2" key="1">
    <citation type="submission" date="2012-12" db="EMBL/GenBank/DDBJ databases">
        <title>The genome sequence of Bacillus cereus VD146.</title>
        <authorList>
            <consortium name="The Broad Institute Genome Sequencing Platform"/>
            <consortium name="The Broad Institute Genome Sequencing Center for Infectious Disease"/>
            <person name="Feldgarden M."/>
            <person name="Van der Auwera G.A."/>
            <person name="Mahillon J."/>
            <person name="Duprez V."/>
            <person name="Timmery S."/>
            <person name="Mattelet C."/>
            <person name="Dierick K."/>
            <person name="Sun M."/>
            <person name="Yu Z."/>
            <person name="Zhu L."/>
            <person name="Hu X."/>
            <person name="Shank E.B."/>
            <person name="Swiecicka I."/>
            <person name="Hansen B.M."/>
            <person name="Andrup L."/>
            <person name="Walker B."/>
            <person name="Young S.K."/>
            <person name="Zeng Q."/>
            <person name="Gargeya S."/>
            <person name="Fitzgerald M."/>
            <person name="Haas B."/>
            <person name="Abouelleil A."/>
            <person name="Alvarado L."/>
            <person name="Arachchi H.M."/>
            <person name="Berlin A.M."/>
            <person name="Chapman S.B."/>
            <person name="Dewar J."/>
            <person name="Goldberg J."/>
            <person name="Griggs A."/>
            <person name="Gujja S."/>
            <person name="Hansen M."/>
            <person name="Howarth C."/>
            <person name="Imamovic A."/>
            <person name="Larimer J."/>
            <person name="McCowan C."/>
            <person name="Murphy C."/>
            <person name="Neiman D."/>
            <person name="Pearson M."/>
            <person name="Priest M."/>
            <person name="Roberts A."/>
            <person name="Saif S."/>
            <person name="Shea T."/>
            <person name="Sisk P."/>
            <person name="Sykes S."/>
            <person name="Wortman J."/>
            <person name="Nusbaum C."/>
            <person name="Birren B."/>
        </authorList>
    </citation>
    <scope>NUCLEOTIDE SEQUENCE [LARGE SCALE GENOMIC DNA]</scope>
    <source>
        <strain evidence="2">VD146</strain>
    </source>
</reference>
<proteinExistence type="predicted"/>
<comment type="caution">
    <text evidence="1">The sequence shown here is derived from an EMBL/GenBank/DDBJ whole genome shotgun (WGS) entry which is preliminary data.</text>
</comment>